<dbReference type="RefSeq" id="XP_002738595.2">
    <property type="nucleotide sequence ID" value="XM_002738549.2"/>
</dbReference>
<sequence>MATWKVTITTLHCVYSSRDANIFIQFVFDAFDKSRPIRIKYKPGWVRSPLFRKWEKEESSEFWLANGHNKNNLEDKGRQTFTIRVPKSFSLNRVNKIEIGLDHTRFVDGWLIGSIAIRDSKRNIIYFNGPGTYGYWHHGSMSLTAERFLKIEDAFLPHRFVMGPVLGFRGTSDIGHYQLCCIVVTEGADNVLEPLEFTVSSGEGTQSVGGGITGMLSKPLAVCGQYKLWRYDWVVPRDGTIDYMCQYTLPDHRSYKCYIPAFNSHPRIAFATCTGMESQDEMNKYENSHVMWAHMRNEHMESPFHLLVMGGDNIHADSVIKETLKDRKLKKIDDDDIVGLRDEARRKYFELYVRRWRQPELASMMARVPTLAMWNDHDIFDGWGSMAPTPAQTEVYKAAKEFFILFQLKGFRNECARPPKANVVDVRPFSVTWLHPPPILLKEPYHDPGPFTNLVSFGDVMIM</sequence>
<feature type="domain" description="PhoD-like phosphatase" evidence="1">
    <location>
        <begin position="278"/>
        <end position="407"/>
    </location>
</feature>
<feature type="non-terminal residue" evidence="3">
    <location>
        <position position="463"/>
    </location>
</feature>
<gene>
    <name evidence="3" type="primary">LOC100370572</name>
</gene>
<evidence type="ECO:0000259" key="1">
    <source>
        <dbReference type="Pfam" id="PF19050"/>
    </source>
</evidence>
<dbReference type="PANTHER" id="PTHR46689:SF1">
    <property type="entry name" value="PHOD-LIKE PHOSPHATASE DOMAIN-CONTAINING PROTEIN"/>
    <property type="match status" value="1"/>
</dbReference>
<evidence type="ECO:0000313" key="3">
    <source>
        <dbReference type="RefSeq" id="XP_002738595.2"/>
    </source>
</evidence>
<dbReference type="InterPro" id="IPR036392">
    <property type="entry name" value="PLAT/LH2_dom_sf"/>
</dbReference>
<protein>
    <submittedName>
        <fullName evidence="3">Uncharacterized protein LOC100370572</fullName>
    </submittedName>
</protein>
<dbReference type="SUPFAM" id="SSF49723">
    <property type="entry name" value="Lipase/lipooxygenase domain (PLAT/LH2 domain)"/>
    <property type="match status" value="1"/>
</dbReference>
<dbReference type="InterPro" id="IPR038607">
    <property type="entry name" value="PhoD-like_sf"/>
</dbReference>
<dbReference type="InterPro" id="IPR043904">
    <property type="entry name" value="PhoD_2-like"/>
</dbReference>
<dbReference type="GeneID" id="100370572"/>
<name>A0ABM0GW24_SACKO</name>
<evidence type="ECO:0000313" key="2">
    <source>
        <dbReference type="Proteomes" id="UP000694865"/>
    </source>
</evidence>
<proteinExistence type="predicted"/>
<reference evidence="3" key="1">
    <citation type="submission" date="2025-08" db="UniProtKB">
        <authorList>
            <consortium name="RefSeq"/>
        </authorList>
    </citation>
    <scope>IDENTIFICATION</scope>
    <source>
        <tissue evidence="3">Testes</tissue>
    </source>
</reference>
<keyword evidence="2" id="KW-1185">Reference proteome</keyword>
<dbReference type="Gene3D" id="3.60.21.70">
    <property type="entry name" value="PhoD-like phosphatase"/>
    <property type="match status" value="1"/>
</dbReference>
<dbReference type="Pfam" id="PF19050">
    <property type="entry name" value="PhoD_2"/>
    <property type="match status" value="1"/>
</dbReference>
<accession>A0ABM0GW24</accession>
<dbReference type="Gene3D" id="2.60.60.20">
    <property type="entry name" value="PLAT/LH2 domain"/>
    <property type="match status" value="1"/>
</dbReference>
<dbReference type="Proteomes" id="UP000694865">
    <property type="component" value="Unplaced"/>
</dbReference>
<organism evidence="2 3">
    <name type="scientific">Saccoglossus kowalevskii</name>
    <name type="common">Acorn worm</name>
    <dbReference type="NCBI Taxonomy" id="10224"/>
    <lineage>
        <taxon>Eukaryota</taxon>
        <taxon>Metazoa</taxon>
        <taxon>Hemichordata</taxon>
        <taxon>Enteropneusta</taxon>
        <taxon>Harrimaniidae</taxon>
        <taxon>Saccoglossus</taxon>
    </lineage>
</organism>
<dbReference type="PANTHER" id="PTHR46689">
    <property type="entry name" value="MEMBRANE PROTEIN, PUTATIVE-RELATED"/>
    <property type="match status" value="1"/>
</dbReference>